<evidence type="ECO:0000256" key="1">
    <source>
        <dbReference type="SAM" id="Phobius"/>
    </source>
</evidence>
<keyword evidence="1" id="KW-0812">Transmembrane</keyword>
<reference evidence="2" key="4">
    <citation type="submission" date="2023-08" db="EMBL/GenBank/DDBJ databases">
        <authorList>
            <person name="Sun Q."/>
            <person name="Zhou Y."/>
        </authorList>
    </citation>
    <scope>NUCLEOTIDE SEQUENCE</scope>
    <source>
        <strain evidence="3">CGMCC 1.8884</strain>
        <strain evidence="2">CGMCC 1.8885</strain>
    </source>
</reference>
<reference evidence="4" key="3">
    <citation type="journal article" date="2019" name="Int. J. Syst. Evol. Microbiol.">
        <title>The Global Catalogue of Microorganisms (GCM) 10K type strain sequencing project: providing services to taxonomists for standard genome sequencing and annotation.</title>
        <authorList>
            <consortium name="The Broad Institute Genomics Platform"/>
            <consortium name="The Broad Institute Genome Sequencing Center for Infectious Disease"/>
            <person name="Wu L."/>
            <person name="Ma J."/>
        </authorList>
    </citation>
    <scope>NUCLEOTIDE SEQUENCE [LARGE SCALE GENOMIC DNA]</scope>
    <source>
        <strain evidence="4">CGMCC 1.8884</strain>
    </source>
</reference>
<accession>A0AAV4K2Q3</accession>
<name>A0AAV4K2Q3_9DEIO</name>
<feature type="transmembrane region" description="Helical" evidence="1">
    <location>
        <begin position="7"/>
        <end position="24"/>
    </location>
</feature>
<gene>
    <name evidence="3" type="ORF">GCM10008021_00600</name>
    <name evidence="2" type="ORF">GCM10010914_01990</name>
</gene>
<dbReference type="EMBL" id="BMMA01000001">
    <property type="protein sequence ID" value="GGI71470.1"/>
    <property type="molecule type" value="Genomic_DNA"/>
</dbReference>
<evidence type="ECO:0000313" key="2">
    <source>
        <dbReference type="EMBL" id="GGI71470.1"/>
    </source>
</evidence>
<comment type="caution">
    <text evidence="2">The sequence shown here is derived from an EMBL/GenBank/DDBJ whole genome shotgun (WGS) entry which is preliminary data.</text>
</comment>
<proteinExistence type="predicted"/>
<feature type="transmembrane region" description="Helical" evidence="1">
    <location>
        <begin position="30"/>
        <end position="48"/>
    </location>
</feature>
<evidence type="ECO:0000313" key="3">
    <source>
        <dbReference type="EMBL" id="GGP28409.1"/>
    </source>
</evidence>
<organism evidence="2 5">
    <name type="scientific">Deinococcus wulumuqiensis</name>
    <dbReference type="NCBI Taxonomy" id="980427"/>
    <lineage>
        <taxon>Bacteria</taxon>
        <taxon>Thermotogati</taxon>
        <taxon>Deinococcota</taxon>
        <taxon>Deinococci</taxon>
        <taxon>Deinococcales</taxon>
        <taxon>Deinococcaceae</taxon>
        <taxon>Deinococcus</taxon>
    </lineage>
</organism>
<sequence>MNEGQKNILVGAAVVLGVLLWQWADGQPPGTALLNAAFFGLYLGALSFPAPALRWGLLFAVALVAALISGLFFNPAGLAPFPALAQALAVTLLLGLIGEVAWRSRKRSLRG</sequence>
<reference evidence="3" key="1">
    <citation type="journal article" date="2014" name="Int. J. Syst. Evol. Microbiol.">
        <title>Complete genome of a new Firmicutes species belonging to the dominant human colonic microbiota ('Ruminococcus bicirculans') reveals two chromosomes and a selective capacity to utilize plant glucans.</title>
        <authorList>
            <consortium name="NISC Comparative Sequencing Program"/>
            <person name="Wegmann U."/>
            <person name="Louis P."/>
            <person name="Goesmann A."/>
            <person name="Henrissat B."/>
            <person name="Duncan S.H."/>
            <person name="Flint H.J."/>
        </authorList>
    </citation>
    <scope>NUCLEOTIDE SEQUENCE</scope>
    <source>
        <strain evidence="3">CGMCC 1.8884</strain>
    </source>
</reference>
<dbReference type="Proteomes" id="UP000630135">
    <property type="component" value="Unassembled WGS sequence"/>
</dbReference>
<dbReference type="AlphaFoldDB" id="A0AAV4K2Q3"/>
<feature type="transmembrane region" description="Helical" evidence="1">
    <location>
        <begin position="79"/>
        <end position="102"/>
    </location>
</feature>
<dbReference type="Proteomes" id="UP000652720">
    <property type="component" value="Unassembled WGS sequence"/>
</dbReference>
<evidence type="ECO:0000313" key="5">
    <source>
        <dbReference type="Proteomes" id="UP000652720"/>
    </source>
</evidence>
<dbReference type="EMBL" id="BMLZ01000001">
    <property type="protein sequence ID" value="GGP28409.1"/>
    <property type="molecule type" value="Genomic_DNA"/>
</dbReference>
<evidence type="ECO:0000313" key="4">
    <source>
        <dbReference type="Proteomes" id="UP000630135"/>
    </source>
</evidence>
<reference evidence="2" key="2">
    <citation type="journal article" date="2014" name="Int. J. Syst. Evol. Microbiol.">
        <title>Complete genome sequence of Corynebacterium casei LMG S-19264T (=DSM 44701T), isolated from a smear-ripened cheese.</title>
        <authorList>
            <consortium name="US DOE Joint Genome Institute (JGI-PGF)"/>
            <person name="Walter F."/>
            <person name="Albersmeier A."/>
            <person name="Kalinowski J."/>
            <person name="Ruckert C."/>
        </authorList>
    </citation>
    <scope>NUCLEOTIDE SEQUENCE</scope>
    <source>
        <strain evidence="2">CGMCC 1.8885</strain>
    </source>
</reference>
<keyword evidence="4" id="KW-1185">Reference proteome</keyword>
<protein>
    <submittedName>
        <fullName evidence="2">Uncharacterized protein</fullName>
    </submittedName>
</protein>
<keyword evidence="1" id="KW-1133">Transmembrane helix</keyword>
<keyword evidence="1" id="KW-0472">Membrane</keyword>
<feature type="transmembrane region" description="Helical" evidence="1">
    <location>
        <begin position="55"/>
        <end position="73"/>
    </location>
</feature>